<name>A0A9D7FBY2_9RHOO</name>
<sequence length="50" mass="5467">MSPIFSLLRKKNLFGACLAPVWPGFIDDALTNHGIQRQSKDKAAKVNIVG</sequence>
<protein>
    <submittedName>
        <fullName evidence="1">Uncharacterized protein</fullName>
    </submittedName>
</protein>
<dbReference type="EMBL" id="JADJNC010000011">
    <property type="protein sequence ID" value="MBK7423028.1"/>
    <property type="molecule type" value="Genomic_DNA"/>
</dbReference>
<accession>A0A9D7FBY2</accession>
<organism evidence="1 2">
    <name type="scientific">Candidatus Propionivibrio dominans</name>
    <dbReference type="NCBI Taxonomy" id="2954373"/>
    <lineage>
        <taxon>Bacteria</taxon>
        <taxon>Pseudomonadati</taxon>
        <taxon>Pseudomonadota</taxon>
        <taxon>Betaproteobacteria</taxon>
        <taxon>Rhodocyclales</taxon>
        <taxon>Rhodocyclaceae</taxon>
        <taxon>Propionivibrio</taxon>
    </lineage>
</organism>
<comment type="caution">
    <text evidence="1">The sequence shown here is derived from an EMBL/GenBank/DDBJ whole genome shotgun (WGS) entry which is preliminary data.</text>
</comment>
<dbReference type="Proteomes" id="UP000886602">
    <property type="component" value="Unassembled WGS sequence"/>
</dbReference>
<reference evidence="1" key="1">
    <citation type="submission" date="2020-10" db="EMBL/GenBank/DDBJ databases">
        <title>Connecting structure to function with the recovery of over 1000 high-quality activated sludge metagenome-assembled genomes encoding full-length rRNA genes using long-read sequencing.</title>
        <authorList>
            <person name="Singleton C.M."/>
            <person name="Petriglieri F."/>
            <person name="Kristensen J.M."/>
            <person name="Kirkegaard R.H."/>
            <person name="Michaelsen T.Y."/>
            <person name="Andersen M.H."/>
            <person name="Karst S.M."/>
            <person name="Dueholm M.S."/>
            <person name="Nielsen P.H."/>
            <person name="Albertsen M."/>
        </authorList>
    </citation>
    <scope>NUCLEOTIDE SEQUENCE</scope>
    <source>
        <strain evidence="1">EsbW_18-Q3-R4-48_MAXAC.044</strain>
    </source>
</reference>
<evidence type="ECO:0000313" key="1">
    <source>
        <dbReference type="EMBL" id="MBK7423028.1"/>
    </source>
</evidence>
<proteinExistence type="predicted"/>
<evidence type="ECO:0000313" key="2">
    <source>
        <dbReference type="Proteomes" id="UP000886602"/>
    </source>
</evidence>
<gene>
    <name evidence="1" type="ORF">IPJ48_08005</name>
</gene>
<dbReference type="AlphaFoldDB" id="A0A9D7FBY2"/>